<dbReference type="EMBL" id="LR798460">
    <property type="protein sequence ID" value="CAB5237946.1"/>
    <property type="molecule type" value="Genomic_DNA"/>
</dbReference>
<evidence type="ECO:0000313" key="1">
    <source>
        <dbReference type="EMBL" id="CAB5237946.1"/>
    </source>
</evidence>
<reference evidence="1" key="1">
    <citation type="submission" date="2020-05" db="EMBL/GenBank/DDBJ databases">
        <authorList>
            <person name="Chiriac C."/>
            <person name="Salcher M."/>
            <person name="Ghai R."/>
            <person name="Kavagutti S V."/>
        </authorList>
    </citation>
    <scope>NUCLEOTIDE SEQUENCE</scope>
</reference>
<accession>A0A6J7XUF0</accession>
<proteinExistence type="predicted"/>
<sequence>MARSWAYILKETGYSDSASVKGPSGYAAIAGTQTADGVKNTDFIIPDLENQALNISDTNNSYPIASYASFGGTRLCEVVGYQVGGTWSTKLYDEQAPFLLDLAIRKRNATTNPTGDLPSFRVDQCYYDSDFTPHLIGNKYTGLKVGQFGMTAGASSPYVQCVAQLVGSRVSEIPVNATTQVPSYAAEPACDSYPVAPYTFRHMSLYIDFDGNALFPNKTGHWDVDAIAAKKVKVLRSVSLNFANQIATSSHTDGVVERAIRTMVNPSFSVVADMMDPGTPTTEAPKSRTWQTKYRSMRNNATSGYFSVAIVLDNGTSQIIFDLGKQAVVMGYQPITPISEIFAVQISGSSMFDPALCGTFDWVIQPKATS</sequence>
<organism evidence="1">
    <name type="scientific">uncultured Caudovirales phage</name>
    <dbReference type="NCBI Taxonomy" id="2100421"/>
    <lineage>
        <taxon>Viruses</taxon>
        <taxon>Duplodnaviria</taxon>
        <taxon>Heunggongvirae</taxon>
        <taxon>Uroviricota</taxon>
        <taxon>Caudoviricetes</taxon>
        <taxon>Peduoviridae</taxon>
        <taxon>Maltschvirus</taxon>
        <taxon>Maltschvirus maltsch</taxon>
    </lineage>
</organism>
<protein>
    <submittedName>
        <fullName evidence="1">Uncharacterized protein</fullName>
    </submittedName>
</protein>
<gene>
    <name evidence="1" type="ORF">UFOVP142_37</name>
</gene>
<name>A0A6J7XUF0_9CAUD</name>